<evidence type="ECO:0000256" key="5">
    <source>
        <dbReference type="ARBA" id="ARBA00022824"/>
    </source>
</evidence>
<keyword evidence="12" id="KW-0472">Membrane</keyword>
<dbReference type="EMBL" id="JBFXLS010000010">
    <property type="protein sequence ID" value="KAL2831113.1"/>
    <property type="molecule type" value="Genomic_DNA"/>
</dbReference>
<reference evidence="14 15" key="1">
    <citation type="submission" date="2024-07" db="EMBL/GenBank/DDBJ databases">
        <title>Section-level genome sequencing and comparative genomics of Aspergillus sections Usti and Cavernicolus.</title>
        <authorList>
            <consortium name="Lawrence Berkeley National Laboratory"/>
            <person name="Nybo J.L."/>
            <person name="Vesth T.C."/>
            <person name="Theobald S."/>
            <person name="Frisvad J.C."/>
            <person name="Larsen T.O."/>
            <person name="Kjaerboelling I."/>
            <person name="Rothschild-Mancinelli K."/>
            <person name="Lyhne E.K."/>
            <person name="Kogle M.E."/>
            <person name="Barry K."/>
            <person name="Clum A."/>
            <person name="Na H."/>
            <person name="Ledsgaard L."/>
            <person name="Lin J."/>
            <person name="Lipzen A."/>
            <person name="Kuo A."/>
            <person name="Riley R."/>
            <person name="Mondo S."/>
            <person name="LaButti K."/>
            <person name="Haridas S."/>
            <person name="Pangalinan J."/>
            <person name="Salamov A.A."/>
            <person name="Simmons B.A."/>
            <person name="Magnuson J.K."/>
            <person name="Chen J."/>
            <person name="Drula E."/>
            <person name="Henrissat B."/>
            <person name="Wiebenga A."/>
            <person name="Lubbers R.J."/>
            <person name="Gomes A.C."/>
            <person name="Makela M.R."/>
            <person name="Stajich J."/>
            <person name="Grigoriev I.V."/>
            <person name="Mortensen U.H."/>
            <person name="De vries R.P."/>
            <person name="Baker S.E."/>
            <person name="Andersen M.R."/>
        </authorList>
    </citation>
    <scope>NUCLEOTIDE SEQUENCE [LARGE SCALE GENOMIC DNA]</scope>
    <source>
        <strain evidence="14 15">CBS 600.67</strain>
    </source>
</reference>
<comment type="catalytic activity">
    <reaction evidence="9">
        <text>L-seryl-[protein] + UDP-N-acetyl-alpha-D-glucosamine = 3-O-(N-acetyl-beta-D-glucosaminyl)-L-seryl-[protein] + UDP + H(+)</text>
        <dbReference type="Rhea" id="RHEA:48904"/>
        <dbReference type="Rhea" id="RHEA-COMP:9863"/>
        <dbReference type="Rhea" id="RHEA-COMP:12251"/>
        <dbReference type="ChEBI" id="CHEBI:15378"/>
        <dbReference type="ChEBI" id="CHEBI:29999"/>
        <dbReference type="ChEBI" id="CHEBI:57705"/>
        <dbReference type="ChEBI" id="CHEBI:58223"/>
        <dbReference type="ChEBI" id="CHEBI:90838"/>
        <dbReference type="EC" id="2.4.1.255"/>
    </reaction>
</comment>
<sequence>MGAYKLASPRRAILAGVVFIIIILIFLTHNSFHSFPRAEKAPSLGPGREQPAREEEVQGQDSLNLPSEYTPVSKEPSFCAEHFGLLYLESLRDSATQYCTTPSSSDLTCFHSKTASDRVDTFCLGRNVRFGGNSRKFSLQCELGKPSAPELPFSVPKFNQFQTYWYETGPKVIFKQWVGLSDDSMGSVPSEPLTYLILVKREMAHNLWHSLMEIFSMTMSVDVLRITPRPNNNSENRPFVADSDLAHTQVVLLDDIEDGPFLELWSLLGNKPPIRIKDLPEDTVLQNIVVPLAGGSNPLWQGDWTIHSCEESALLRTFSRRVLDFHGLPSSQPRQFHSIVLTFIDRTSTRRLVNSESFLAELQSKYTHVAVQSFDFATITLKEQLEIIQATDILVGVHGAGLTHGFFLSPRSAVVEILPPKLSHKGFRNIASLMDLSYFSAHSDSPPMTKRGWQEEDVYLERERFLDLIDAAVKSMYNRGERNYDAV</sequence>
<evidence type="ECO:0000256" key="4">
    <source>
        <dbReference type="ARBA" id="ARBA00022729"/>
    </source>
</evidence>
<dbReference type="InterPro" id="IPR007657">
    <property type="entry name" value="Glycosyltransferase_61"/>
</dbReference>
<evidence type="ECO:0000256" key="11">
    <source>
        <dbReference type="SAM" id="MobiDB-lite"/>
    </source>
</evidence>
<keyword evidence="12" id="KW-0812">Transmembrane</keyword>
<keyword evidence="3" id="KW-0808">Transferase</keyword>
<dbReference type="Pfam" id="PF04577">
    <property type="entry name" value="Glyco_transf_61"/>
    <property type="match status" value="1"/>
</dbReference>
<keyword evidence="15" id="KW-1185">Reference proteome</keyword>
<dbReference type="PANTHER" id="PTHR20961">
    <property type="entry name" value="GLYCOSYLTRANSFERASE"/>
    <property type="match status" value="1"/>
</dbReference>
<evidence type="ECO:0000256" key="3">
    <source>
        <dbReference type="ARBA" id="ARBA00022679"/>
    </source>
</evidence>
<proteinExistence type="predicted"/>
<evidence type="ECO:0000259" key="13">
    <source>
        <dbReference type="Pfam" id="PF04577"/>
    </source>
</evidence>
<keyword evidence="2" id="KW-0328">Glycosyltransferase</keyword>
<organism evidence="14 15">
    <name type="scientific">Aspergillus cavernicola</name>
    <dbReference type="NCBI Taxonomy" id="176166"/>
    <lineage>
        <taxon>Eukaryota</taxon>
        <taxon>Fungi</taxon>
        <taxon>Dikarya</taxon>
        <taxon>Ascomycota</taxon>
        <taxon>Pezizomycotina</taxon>
        <taxon>Eurotiomycetes</taxon>
        <taxon>Eurotiomycetidae</taxon>
        <taxon>Eurotiales</taxon>
        <taxon>Aspergillaceae</taxon>
        <taxon>Aspergillus</taxon>
        <taxon>Aspergillus subgen. Nidulantes</taxon>
    </lineage>
</organism>
<dbReference type="EC" id="2.4.1.255" evidence="1"/>
<feature type="transmembrane region" description="Helical" evidence="12">
    <location>
        <begin position="12"/>
        <end position="32"/>
    </location>
</feature>
<evidence type="ECO:0000256" key="1">
    <source>
        <dbReference type="ARBA" id="ARBA00011970"/>
    </source>
</evidence>
<comment type="caution">
    <text evidence="14">The sequence shown here is derived from an EMBL/GenBank/DDBJ whole genome shotgun (WGS) entry which is preliminary data.</text>
</comment>
<dbReference type="Proteomes" id="UP001610335">
    <property type="component" value="Unassembled WGS sequence"/>
</dbReference>
<evidence type="ECO:0000256" key="2">
    <source>
        <dbReference type="ARBA" id="ARBA00022676"/>
    </source>
</evidence>
<comment type="catalytic activity">
    <reaction evidence="10">
        <text>L-threonyl-[protein] + UDP-N-acetyl-alpha-D-glucosamine = 3-O-(N-acetyl-beta-D-glucosaminyl)-L-threonyl-[protein] + UDP + H(+)</text>
        <dbReference type="Rhea" id="RHEA:48908"/>
        <dbReference type="Rhea" id="RHEA-COMP:11060"/>
        <dbReference type="Rhea" id="RHEA-COMP:12252"/>
        <dbReference type="ChEBI" id="CHEBI:15378"/>
        <dbReference type="ChEBI" id="CHEBI:30013"/>
        <dbReference type="ChEBI" id="CHEBI:57705"/>
        <dbReference type="ChEBI" id="CHEBI:58223"/>
        <dbReference type="ChEBI" id="CHEBI:90840"/>
        <dbReference type="EC" id="2.4.1.255"/>
    </reaction>
</comment>
<dbReference type="InterPro" id="IPR049625">
    <property type="entry name" value="Glyco_transf_61_cat"/>
</dbReference>
<evidence type="ECO:0000256" key="6">
    <source>
        <dbReference type="ARBA" id="ARBA00023180"/>
    </source>
</evidence>
<protein>
    <recommendedName>
        <fullName evidence="7">EGF domain-specific O-linked N-acetylglucosamine transferase</fullName>
        <ecNumber evidence="1">2.4.1.255</ecNumber>
    </recommendedName>
    <alternativeName>
        <fullName evidence="8">Extracellular O-linked N-acetylglucosamine transferase</fullName>
    </alternativeName>
</protein>
<evidence type="ECO:0000256" key="7">
    <source>
        <dbReference type="ARBA" id="ARBA00040944"/>
    </source>
</evidence>
<keyword evidence="4" id="KW-0732">Signal</keyword>
<gene>
    <name evidence="14" type="ORF">BDW59DRAFT_7002</name>
</gene>
<keyword evidence="5" id="KW-0256">Endoplasmic reticulum</keyword>
<evidence type="ECO:0000313" key="14">
    <source>
        <dbReference type="EMBL" id="KAL2831113.1"/>
    </source>
</evidence>
<accession>A0ABR4ITM3</accession>
<evidence type="ECO:0000313" key="15">
    <source>
        <dbReference type="Proteomes" id="UP001610335"/>
    </source>
</evidence>
<feature type="domain" description="Glycosyltransferase 61 catalytic" evidence="13">
    <location>
        <begin position="330"/>
        <end position="415"/>
    </location>
</feature>
<evidence type="ECO:0000256" key="9">
    <source>
        <dbReference type="ARBA" id="ARBA00048317"/>
    </source>
</evidence>
<feature type="region of interest" description="Disordered" evidence="11">
    <location>
        <begin position="38"/>
        <end position="66"/>
    </location>
</feature>
<keyword evidence="6" id="KW-0325">Glycoprotein</keyword>
<evidence type="ECO:0000256" key="8">
    <source>
        <dbReference type="ARBA" id="ARBA00042574"/>
    </source>
</evidence>
<dbReference type="PANTHER" id="PTHR20961:SF148">
    <property type="entry name" value="EGF DOMAIN-SPECIFIC O-LINKED N-ACETYLGLUCOSAMINE TRANSFERASE"/>
    <property type="match status" value="1"/>
</dbReference>
<name>A0ABR4ITM3_9EURO</name>
<evidence type="ECO:0000256" key="12">
    <source>
        <dbReference type="SAM" id="Phobius"/>
    </source>
</evidence>
<keyword evidence="12" id="KW-1133">Transmembrane helix</keyword>
<evidence type="ECO:0000256" key="10">
    <source>
        <dbReference type="ARBA" id="ARBA00049432"/>
    </source>
</evidence>